<dbReference type="Proteomes" id="UP000291949">
    <property type="component" value="Unassembled WGS sequence"/>
</dbReference>
<dbReference type="Proteomes" id="UP000538955">
    <property type="component" value="Unassembled WGS sequence"/>
</dbReference>
<gene>
    <name evidence="4" type="ORF">EQ811_08240</name>
    <name evidence="3" type="ORF">HHM13_07990</name>
    <name evidence="2" type="ORF">HHM24_09245</name>
</gene>
<organism evidence="4 5">
    <name type="scientific">Staphylococcus capitis</name>
    <dbReference type="NCBI Taxonomy" id="29388"/>
    <lineage>
        <taxon>Bacteria</taxon>
        <taxon>Bacillati</taxon>
        <taxon>Bacillota</taxon>
        <taxon>Bacilli</taxon>
        <taxon>Bacillales</taxon>
        <taxon>Staphylococcaceae</taxon>
        <taxon>Staphylococcus</taxon>
    </lineage>
</organism>
<evidence type="ECO:0000313" key="3">
    <source>
        <dbReference type="EMBL" id="NMK98032.1"/>
    </source>
</evidence>
<name>A0A7X9WB87_STACP</name>
<keyword evidence="1" id="KW-1133">Transmembrane helix</keyword>
<evidence type="ECO:0000313" key="2">
    <source>
        <dbReference type="EMBL" id="NMK54907.1"/>
    </source>
</evidence>
<comment type="caution">
    <text evidence="4">The sequence shown here is derived from an EMBL/GenBank/DDBJ whole genome shotgun (WGS) entry which is preliminary data.</text>
</comment>
<dbReference type="EMBL" id="JABBMI010000069">
    <property type="protein sequence ID" value="NMK54907.1"/>
    <property type="molecule type" value="Genomic_DNA"/>
</dbReference>
<evidence type="ECO:0000256" key="1">
    <source>
        <dbReference type="SAM" id="Phobius"/>
    </source>
</evidence>
<keyword evidence="1" id="KW-0812">Transmembrane</keyword>
<protein>
    <submittedName>
        <fullName evidence="4">Uncharacterized protein</fullName>
    </submittedName>
</protein>
<dbReference type="AlphaFoldDB" id="A0A7X9WB87"/>
<feature type="transmembrane region" description="Helical" evidence="1">
    <location>
        <begin position="55"/>
        <end position="76"/>
    </location>
</feature>
<feature type="transmembrane region" description="Helical" evidence="1">
    <location>
        <begin position="30"/>
        <end position="48"/>
    </location>
</feature>
<reference evidence="4 5" key="1">
    <citation type="journal article" date="2019" name="Sci. Transl. Med.">
        <title>Quorum sensing between bacterial species on the skin protects against epidermal injury in atopic dermatitis.</title>
        <authorList>
            <person name="Williams M.R."/>
        </authorList>
    </citation>
    <scope>NUCLEOTIDE SEQUENCE [LARGE SCALE GENOMIC DNA]</scope>
    <source>
        <strain evidence="4 5">H8</strain>
    </source>
</reference>
<keyword evidence="6" id="KW-1185">Reference proteome</keyword>
<dbReference type="EMBL" id="SCHC01000002">
    <property type="protein sequence ID" value="TBW76844.1"/>
    <property type="molecule type" value="Genomic_DNA"/>
</dbReference>
<accession>A0A7X9WB87</accession>
<evidence type="ECO:0000313" key="4">
    <source>
        <dbReference type="EMBL" id="TBW76844.1"/>
    </source>
</evidence>
<keyword evidence="1" id="KW-0472">Membrane</keyword>
<feature type="transmembrane region" description="Helical" evidence="1">
    <location>
        <begin position="96"/>
        <end position="116"/>
    </location>
</feature>
<dbReference type="RefSeq" id="WP_030059172.1">
    <property type="nucleotide sequence ID" value="NZ_AP014956.1"/>
</dbReference>
<dbReference type="Proteomes" id="UP000550736">
    <property type="component" value="Unassembled WGS sequence"/>
</dbReference>
<dbReference type="EMBL" id="JABBLX010000023">
    <property type="protein sequence ID" value="NMK98032.1"/>
    <property type="molecule type" value="Genomic_DNA"/>
</dbReference>
<reference evidence="6 7" key="2">
    <citation type="submission" date="2020-04" db="EMBL/GenBank/DDBJ databases">
        <title>The Epidemiology and Molecular Characteristics of Linezolid-Resistant Staphylococcus capitis in Huashan Hospital, Shanghai.</title>
        <authorList>
            <person name="Ding L."/>
            <person name="Li P."/>
            <person name="Yang Y."/>
            <person name="Lin D."/>
            <person name="Xu X."/>
        </authorList>
    </citation>
    <scope>NUCLEOTIDE SEQUENCE [LARGE SCALE GENOMIC DNA]</scope>
    <source>
        <strain evidence="3 7">12-86</strain>
        <strain evidence="2 6">17-84</strain>
    </source>
</reference>
<evidence type="ECO:0000313" key="7">
    <source>
        <dbReference type="Proteomes" id="UP000550736"/>
    </source>
</evidence>
<evidence type="ECO:0000313" key="6">
    <source>
        <dbReference type="Proteomes" id="UP000538955"/>
    </source>
</evidence>
<evidence type="ECO:0000313" key="5">
    <source>
        <dbReference type="Proteomes" id="UP000291949"/>
    </source>
</evidence>
<proteinExistence type="predicted"/>
<sequence length="121" mass="13532">MNFFKLITIICSLIPIEFIGLNIDYHTGSLIGYIPFVIVALLVSLSIFKTGIKNNIGIVICRVIGIFLSWICVHLFMNVYNSSGYFTPFSTDGFAIFLGAIHVIVIIIIYLVIYSFSSLNK</sequence>